<dbReference type="Proteomes" id="UP000053911">
    <property type="component" value="Unassembled WGS sequence"/>
</dbReference>
<feature type="transmembrane region" description="Helical" evidence="2">
    <location>
        <begin position="117"/>
        <end position="134"/>
    </location>
</feature>
<feature type="transmembrane region" description="Helical" evidence="2">
    <location>
        <begin position="163"/>
        <end position="186"/>
    </location>
</feature>
<organism evidence="3 4">
    <name type="scientific">Thermococcus sibiricus</name>
    <dbReference type="NCBI Taxonomy" id="172049"/>
    <lineage>
        <taxon>Archaea</taxon>
        <taxon>Methanobacteriati</taxon>
        <taxon>Methanobacteriota</taxon>
        <taxon>Thermococci</taxon>
        <taxon>Thermococcales</taxon>
        <taxon>Thermococcaceae</taxon>
        <taxon>Thermococcus</taxon>
    </lineage>
</organism>
<evidence type="ECO:0000256" key="1">
    <source>
        <dbReference type="SAM" id="Coils"/>
    </source>
</evidence>
<gene>
    <name evidence="3" type="ORF">XD54_0533</name>
</gene>
<dbReference type="RefSeq" id="WP_283217353.1">
    <property type="nucleotide sequence ID" value="NZ_LGFD01000007.1"/>
</dbReference>
<dbReference type="EMBL" id="LGFD01000007">
    <property type="protein sequence ID" value="KUK18145.1"/>
    <property type="molecule type" value="Genomic_DNA"/>
</dbReference>
<accession>A0A117L1N6</accession>
<dbReference type="AlphaFoldDB" id="A0A117L1N6"/>
<dbReference type="PATRIC" id="fig|172049.5.peg.1250"/>
<evidence type="ECO:0000256" key="2">
    <source>
        <dbReference type="SAM" id="Phobius"/>
    </source>
</evidence>
<keyword evidence="1" id="KW-0175">Coiled coil</keyword>
<evidence type="ECO:0000313" key="4">
    <source>
        <dbReference type="Proteomes" id="UP000053911"/>
    </source>
</evidence>
<keyword evidence="2" id="KW-0812">Transmembrane</keyword>
<proteinExistence type="predicted"/>
<sequence>MKSPDLLKETAEILEEVEERIRNLTSLSPRKKQNALNKIREAKENFRNMAGEVVIDNDELASFFLKRATKLKNSTNDKTIEKLGEKTYIKDVEAMYKYSKAAPYDFAGYMKYVNRAYKAYVWGMVSFFVVTAFLPLEFKITSLILLIPIILSLLSLRKRGYSGLMLAFAAIPIPLITGALALRAYMEVFITPNALQEAAQGLGVSTSTAQLIAGIMVLFGIAEIALLSYAIYMLYKHRHAFL</sequence>
<feature type="transmembrane region" description="Helical" evidence="2">
    <location>
        <begin position="211"/>
        <end position="235"/>
    </location>
</feature>
<protein>
    <submittedName>
        <fullName evidence="3">Alpha-glucosidase</fullName>
    </submittedName>
</protein>
<reference evidence="4" key="1">
    <citation type="journal article" date="2015" name="MBio">
        <title>Genome-Resolved Metagenomic Analysis Reveals Roles for Candidate Phyla and Other Microbial Community Members in Biogeochemical Transformations in Oil Reservoirs.</title>
        <authorList>
            <person name="Hu P."/>
            <person name="Tom L."/>
            <person name="Singh A."/>
            <person name="Thomas B.C."/>
            <person name="Baker B.J."/>
            <person name="Piceno Y.M."/>
            <person name="Andersen G.L."/>
            <person name="Banfield J.F."/>
        </authorList>
    </citation>
    <scope>NUCLEOTIDE SEQUENCE [LARGE SCALE GENOMIC DNA]</scope>
</reference>
<evidence type="ECO:0000313" key="3">
    <source>
        <dbReference type="EMBL" id="KUK18145.1"/>
    </source>
</evidence>
<comment type="caution">
    <text evidence="3">The sequence shown here is derived from an EMBL/GenBank/DDBJ whole genome shotgun (WGS) entry which is preliminary data.</text>
</comment>
<feature type="coiled-coil region" evidence="1">
    <location>
        <begin position="7"/>
        <end position="52"/>
    </location>
</feature>
<keyword evidence="2" id="KW-1133">Transmembrane helix</keyword>
<keyword evidence="2" id="KW-0472">Membrane</keyword>
<feature type="transmembrane region" description="Helical" evidence="2">
    <location>
        <begin position="140"/>
        <end position="156"/>
    </location>
</feature>
<name>A0A117L1N6_9EURY</name>